<gene>
    <name evidence="2" type="ORF">ASPZODRAFT_913555</name>
</gene>
<proteinExistence type="predicted"/>
<feature type="region of interest" description="Disordered" evidence="1">
    <location>
        <begin position="410"/>
        <end position="464"/>
    </location>
</feature>
<dbReference type="RefSeq" id="XP_022578200.1">
    <property type="nucleotide sequence ID" value="XM_022730423.1"/>
</dbReference>
<name>A0A1L9S953_9EURO</name>
<dbReference type="AlphaFoldDB" id="A0A1L9S953"/>
<sequence>MKILAVPSEEEFEALPPALRRKCFSNVERFRMRLAQHDHSHDLDQPSALAGLHLPPFRTASSPPLSRRGLVHRRPASSSSSSASSSRLPRSPGSLQLAYLADQVDSQCFHSLPPKIQQKHFSREEQLRYRQALCRSVILDAADEALYRLDQERLTRLSLDSASSSSSSSSSLSNLSLSSYSSSHASTTTGSSPPYSSIDMAAADFSSVQDSFRWLDEDGDLDLSLDDYHAHVAAAAAAAVTPASRMMKPSFRRTLSFNSIHPHHLRSNKQATITPKLPASSHSATVPSVLAHPPTKRRSVSRPSSSQQQRLSFHHHQQHSPRASTSSIDPAAQYYQDPEARLKLRVYLASPQKFDEALEFGFPALDAVKDSRHPGKPSKRASKDALRPRRASVFAGTFFDDDADGDSLSLFGDQRDAESRRQSGALRESQWWSPAGTPTTYTDSRPQSWLPVSSPKQNPSPLWPMNREMTLKMTLTRPDLRTESSSPSPSSSPSLQTNDPLRLAELPPADCVPHIWNPDLSDSGLMKKVWRKLRKRKI</sequence>
<dbReference type="Proteomes" id="UP000184188">
    <property type="component" value="Unassembled WGS sequence"/>
</dbReference>
<feature type="compositionally biased region" description="Low complexity" evidence="1">
    <location>
        <begin position="76"/>
        <end position="90"/>
    </location>
</feature>
<dbReference type="GeneID" id="34616887"/>
<feature type="region of interest" description="Disordered" evidence="1">
    <location>
        <begin position="479"/>
        <end position="505"/>
    </location>
</feature>
<keyword evidence="3" id="KW-1185">Reference proteome</keyword>
<evidence type="ECO:0000313" key="2">
    <source>
        <dbReference type="EMBL" id="OJJ43690.1"/>
    </source>
</evidence>
<accession>A0A1L9S953</accession>
<feature type="compositionally biased region" description="Low complexity" evidence="1">
    <location>
        <begin position="484"/>
        <end position="494"/>
    </location>
</feature>
<evidence type="ECO:0000256" key="1">
    <source>
        <dbReference type="SAM" id="MobiDB-lite"/>
    </source>
</evidence>
<feature type="compositionally biased region" description="Polar residues" evidence="1">
    <location>
        <begin position="430"/>
        <end position="460"/>
    </location>
</feature>
<feature type="region of interest" description="Disordered" evidence="1">
    <location>
        <begin position="54"/>
        <end position="90"/>
    </location>
</feature>
<dbReference type="OrthoDB" id="5380370at2759"/>
<dbReference type="STRING" id="1073090.A0A1L9S953"/>
<feature type="region of interest" description="Disordered" evidence="1">
    <location>
        <begin position="367"/>
        <end position="387"/>
    </location>
</feature>
<feature type="region of interest" description="Disordered" evidence="1">
    <location>
        <begin position="277"/>
        <end position="329"/>
    </location>
</feature>
<reference evidence="3" key="1">
    <citation type="journal article" date="2017" name="Genome Biol.">
        <title>Comparative genomics reveals high biological diversity and specific adaptations in the industrially and medically important fungal genus Aspergillus.</title>
        <authorList>
            <person name="de Vries R.P."/>
            <person name="Riley R."/>
            <person name="Wiebenga A."/>
            <person name="Aguilar-Osorio G."/>
            <person name="Amillis S."/>
            <person name="Uchima C.A."/>
            <person name="Anderluh G."/>
            <person name="Asadollahi M."/>
            <person name="Askin M."/>
            <person name="Barry K."/>
            <person name="Battaglia E."/>
            <person name="Bayram O."/>
            <person name="Benocci T."/>
            <person name="Braus-Stromeyer S.A."/>
            <person name="Caldana C."/>
            <person name="Canovas D."/>
            <person name="Cerqueira G.C."/>
            <person name="Chen F."/>
            <person name="Chen W."/>
            <person name="Choi C."/>
            <person name="Clum A."/>
            <person name="Dos Santos R.A."/>
            <person name="Damasio A.R."/>
            <person name="Diallinas G."/>
            <person name="Emri T."/>
            <person name="Fekete E."/>
            <person name="Flipphi M."/>
            <person name="Freyberg S."/>
            <person name="Gallo A."/>
            <person name="Gournas C."/>
            <person name="Habgood R."/>
            <person name="Hainaut M."/>
            <person name="Harispe M.L."/>
            <person name="Henrissat B."/>
            <person name="Hilden K.S."/>
            <person name="Hope R."/>
            <person name="Hossain A."/>
            <person name="Karabika E."/>
            <person name="Karaffa L."/>
            <person name="Karanyi Z."/>
            <person name="Krasevec N."/>
            <person name="Kuo A."/>
            <person name="Kusch H."/>
            <person name="LaButti K."/>
            <person name="Lagendijk E.L."/>
            <person name="Lapidus A."/>
            <person name="Levasseur A."/>
            <person name="Lindquist E."/>
            <person name="Lipzen A."/>
            <person name="Logrieco A.F."/>
            <person name="MacCabe A."/>
            <person name="Maekelae M.R."/>
            <person name="Malavazi I."/>
            <person name="Melin P."/>
            <person name="Meyer V."/>
            <person name="Mielnichuk N."/>
            <person name="Miskei M."/>
            <person name="Molnar A.P."/>
            <person name="Mule G."/>
            <person name="Ngan C.Y."/>
            <person name="Orejas M."/>
            <person name="Orosz E."/>
            <person name="Ouedraogo J.P."/>
            <person name="Overkamp K.M."/>
            <person name="Park H.-S."/>
            <person name="Perrone G."/>
            <person name="Piumi F."/>
            <person name="Punt P.J."/>
            <person name="Ram A.F."/>
            <person name="Ramon A."/>
            <person name="Rauscher S."/>
            <person name="Record E."/>
            <person name="Riano-Pachon D.M."/>
            <person name="Robert V."/>
            <person name="Roehrig J."/>
            <person name="Ruller R."/>
            <person name="Salamov A."/>
            <person name="Salih N.S."/>
            <person name="Samson R.A."/>
            <person name="Sandor E."/>
            <person name="Sanguinetti M."/>
            <person name="Schuetze T."/>
            <person name="Sepcic K."/>
            <person name="Shelest E."/>
            <person name="Sherlock G."/>
            <person name="Sophianopoulou V."/>
            <person name="Squina F.M."/>
            <person name="Sun H."/>
            <person name="Susca A."/>
            <person name="Todd R.B."/>
            <person name="Tsang A."/>
            <person name="Unkles S.E."/>
            <person name="van de Wiele N."/>
            <person name="van Rossen-Uffink D."/>
            <person name="Oliveira J.V."/>
            <person name="Vesth T.C."/>
            <person name="Visser J."/>
            <person name="Yu J.-H."/>
            <person name="Zhou M."/>
            <person name="Andersen M.R."/>
            <person name="Archer D.B."/>
            <person name="Baker S.E."/>
            <person name="Benoit I."/>
            <person name="Brakhage A.A."/>
            <person name="Braus G.H."/>
            <person name="Fischer R."/>
            <person name="Frisvad J.C."/>
            <person name="Goldman G.H."/>
            <person name="Houbraken J."/>
            <person name="Oakley B."/>
            <person name="Pocsi I."/>
            <person name="Scazzocchio C."/>
            <person name="Seiboth B."/>
            <person name="vanKuyk P.A."/>
            <person name="Wortman J."/>
            <person name="Dyer P.S."/>
            <person name="Grigoriev I.V."/>
        </authorList>
    </citation>
    <scope>NUCLEOTIDE SEQUENCE [LARGE SCALE GENOMIC DNA]</scope>
    <source>
        <strain evidence="3">CBS 506.65</strain>
    </source>
</reference>
<evidence type="ECO:0000313" key="3">
    <source>
        <dbReference type="Proteomes" id="UP000184188"/>
    </source>
</evidence>
<protein>
    <submittedName>
        <fullName evidence="2">Uncharacterized protein</fullName>
    </submittedName>
</protein>
<dbReference type="VEuPathDB" id="FungiDB:ASPZODRAFT_913555"/>
<dbReference type="EMBL" id="KV878351">
    <property type="protein sequence ID" value="OJJ43690.1"/>
    <property type="molecule type" value="Genomic_DNA"/>
</dbReference>
<organism evidence="2 3">
    <name type="scientific">Penicilliopsis zonata CBS 506.65</name>
    <dbReference type="NCBI Taxonomy" id="1073090"/>
    <lineage>
        <taxon>Eukaryota</taxon>
        <taxon>Fungi</taxon>
        <taxon>Dikarya</taxon>
        <taxon>Ascomycota</taxon>
        <taxon>Pezizomycotina</taxon>
        <taxon>Eurotiomycetes</taxon>
        <taxon>Eurotiomycetidae</taxon>
        <taxon>Eurotiales</taxon>
        <taxon>Aspergillaceae</taxon>
        <taxon>Penicilliopsis</taxon>
    </lineage>
</organism>
<feature type="compositionally biased region" description="Low complexity" evidence="1">
    <location>
        <begin position="301"/>
        <end position="311"/>
    </location>
</feature>